<keyword evidence="2" id="KW-0548">Nucleotidyltransferase</keyword>
<dbReference type="InterPro" id="IPR000477">
    <property type="entry name" value="RT_dom"/>
</dbReference>
<sequence length="584" mass="66792">MTTIFDDLLHNLVECYIDDLVVKTKNRIDHLVDLRIVFDQFRKYQLKMNPLKCAFGVTSGKFLGFIVRYRGIEVDPDKIKAIIEMPHPKSLKQLRSLQGKLAYIRRFISNLSGRIHPFSKLMKKGAAFNWDDSCQKPYLLNPPVLAAPIRGRPLILYIAATPSSLGAMLAQVNEEGKEVACYYLSRVMIGAENNYSPVEKLCLALIFALKWLRHYMLSHEIKLIARADPIKYVLNRPTLMGRVGKWAVLMMEFDITYVPQRAIKGQALADFLAAHPVPDDSPLITDLPDEEVMTVEKVTHYWQLYFDGASRSIESAEGSTRKKAGVGIVLVTPNKRVIYHSFSLMNPDCSNNEAEYEALAFGLLTALSMNISHLQAFGDSQLVIRQVNGIYEVRKPELTSYHSLVLSLMEKFTFIDIQHVRRRNNTQADALGKLVAALSLPPDGVAEIRVEQRWLLPSVLEFFPSDYQDNVVTCTQVEVNDWRAPFIEYFKYGHLPEDRNKKIELQRRLSQYTYHNDTLYKRTYDQMWLRCLSQTEAVNAIKEAHSGLCGAHQSGPKIALRLKLTGYFWPTMVKDCMDYAKKCH</sequence>
<dbReference type="AlphaFoldDB" id="A0A6P5ECK6"/>
<dbReference type="CDD" id="cd09274">
    <property type="entry name" value="RNase_HI_RT_Ty3"/>
    <property type="match status" value="1"/>
</dbReference>
<keyword evidence="4" id="KW-0255">Endonuclease</keyword>
<dbReference type="CDD" id="cd01647">
    <property type="entry name" value="RT_LTR"/>
    <property type="match status" value="1"/>
</dbReference>
<dbReference type="OrthoDB" id="782197at2759"/>
<dbReference type="InterPro" id="IPR043128">
    <property type="entry name" value="Rev_trsase/Diguanyl_cyclase"/>
</dbReference>
<evidence type="ECO:0000259" key="8">
    <source>
        <dbReference type="PROSITE" id="PS50879"/>
    </source>
</evidence>
<dbReference type="GeneID" id="109704570"/>
<evidence type="ECO:0000256" key="4">
    <source>
        <dbReference type="ARBA" id="ARBA00022759"/>
    </source>
</evidence>
<reference evidence="10" key="2">
    <citation type="submission" date="2025-08" db="UniProtKB">
        <authorList>
            <consortium name="RefSeq"/>
        </authorList>
    </citation>
    <scope>IDENTIFICATION</scope>
    <source>
        <tissue evidence="10">Leaf</tissue>
    </source>
</reference>
<feature type="domain" description="RNase H type-1" evidence="8">
    <location>
        <begin position="298"/>
        <end position="437"/>
    </location>
</feature>
<organism evidence="9 10">
    <name type="scientific">Ananas comosus</name>
    <name type="common">Pineapple</name>
    <name type="synonym">Ananas ananas</name>
    <dbReference type="NCBI Taxonomy" id="4615"/>
    <lineage>
        <taxon>Eukaryota</taxon>
        <taxon>Viridiplantae</taxon>
        <taxon>Streptophyta</taxon>
        <taxon>Embryophyta</taxon>
        <taxon>Tracheophyta</taxon>
        <taxon>Spermatophyta</taxon>
        <taxon>Magnoliopsida</taxon>
        <taxon>Liliopsida</taxon>
        <taxon>Poales</taxon>
        <taxon>Bromeliaceae</taxon>
        <taxon>Bromelioideae</taxon>
        <taxon>Ananas</taxon>
    </lineage>
</organism>
<proteinExistence type="predicted"/>
<evidence type="ECO:0000259" key="7">
    <source>
        <dbReference type="PROSITE" id="PS50878"/>
    </source>
</evidence>
<protein>
    <submittedName>
        <fullName evidence="10">Uncharacterized protein LOC109704570</fullName>
    </submittedName>
</protein>
<reference evidence="9" key="1">
    <citation type="journal article" date="2015" name="Nat. Genet.">
        <title>The pineapple genome and the evolution of CAM photosynthesis.</title>
        <authorList>
            <person name="Ming R."/>
            <person name="VanBuren R."/>
            <person name="Wai C.M."/>
            <person name="Tang H."/>
            <person name="Schatz M.C."/>
            <person name="Bowers J.E."/>
            <person name="Lyons E."/>
            <person name="Wang M.L."/>
            <person name="Chen J."/>
            <person name="Biggers E."/>
            <person name="Zhang J."/>
            <person name="Huang L."/>
            <person name="Zhang L."/>
            <person name="Miao W."/>
            <person name="Zhang J."/>
            <person name="Ye Z."/>
            <person name="Miao C."/>
            <person name="Lin Z."/>
            <person name="Wang H."/>
            <person name="Zhou H."/>
            <person name="Yim W.C."/>
            <person name="Priest H.D."/>
            <person name="Zheng C."/>
            <person name="Woodhouse M."/>
            <person name="Edger P.P."/>
            <person name="Guyot R."/>
            <person name="Guo H.B."/>
            <person name="Guo H."/>
            <person name="Zheng G."/>
            <person name="Singh R."/>
            <person name="Sharma A."/>
            <person name="Min X."/>
            <person name="Zheng Y."/>
            <person name="Lee H."/>
            <person name="Gurtowski J."/>
            <person name="Sedlazeck F.J."/>
            <person name="Harkess A."/>
            <person name="McKain M.R."/>
            <person name="Liao Z."/>
            <person name="Fang J."/>
            <person name="Liu J."/>
            <person name="Zhang X."/>
            <person name="Zhang Q."/>
            <person name="Hu W."/>
            <person name="Qin Y."/>
            <person name="Wang K."/>
            <person name="Chen L.Y."/>
            <person name="Shirley N."/>
            <person name="Lin Y.R."/>
            <person name="Liu L.Y."/>
            <person name="Hernandez A.G."/>
            <person name="Wright C.L."/>
            <person name="Bulone V."/>
            <person name="Tuskan G.A."/>
            <person name="Heath K."/>
            <person name="Zee F."/>
            <person name="Moore P.H."/>
            <person name="Sunkar R."/>
            <person name="Leebens-Mack J.H."/>
            <person name="Mockler T."/>
            <person name="Bennetzen J.L."/>
            <person name="Freeling M."/>
            <person name="Sankoff D."/>
            <person name="Paterson A.H."/>
            <person name="Zhu X."/>
            <person name="Yang X."/>
            <person name="Smith J.A."/>
            <person name="Cushman J.C."/>
            <person name="Paull R.E."/>
            <person name="Yu Q."/>
        </authorList>
    </citation>
    <scope>NUCLEOTIDE SEQUENCE [LARGE SCALE GENOMIC DNA]</scope>
    <source>
        <strain evidence="9">cv. F153</strain>
    </source>
</reference>
<evidence type="ECO:0000256" key="1">
    <source>
        <dbReference type="ARBA" id="ARBA00022679"/>
    </source>
</evidence>
<dbReference type="GO" id="GO:0003964">
    <property type="term" value="F:RNA-directed DNA polymerase activity"/>
    <property type="evidence" value="ECO:0007669"/>
    <property type="project" value="UniProtKB-KW"/>
</dbReference>
<evidence type="ECO:0000313" key="9">
    <source>
        <dbReference type="Proteomes" id="UP000515123"/>
    </source>
</evidence>
<dbReference type="GO" id="GO:0003676">
    <property type="term" value="F:nucleic acid binding"/>
    <property type="evidence" value="ECO:0007669"/>
    <property type="project" value="InterPro"/>
</dbReference>
<dbReference type="InterPro" id="IPR036397">
    <property type="entry name" value="RNaseH_sf"/>
</dbReference>
<dbReference type="PANTHER" id="PTHR48475:SF1">
    <property type="entry name" value="RNASE H TYPE-1 DOMAIN-CONTAINING PROTEIN"/>
    <property type="match status" value="1"/>
</dbReference>
<dbReference type="CDD" id="cd09279">
    <property type="entry name" value="RNase_HI_like"/>
    <property type="match status" value="1"/>
</dbReference>
<keyword evidence="3" id="KW-0540">Nuclease</keyword>
<dbReference type="GO" id="GO:0004523">
    <property type="term" value="F:RNA-DNA hybrid ribonuclease activity"/>
    <property type="evidence" value="ECO:0007669"/>
    <property type="project" value="InterPro"/>
</dbReference>
<dbReference type="Pfam" id="PF00078">
    <property type="entry name" value="RVT_1"/>
    <property type="match status" value="1"/>
</dbReference>
<dbReference type="InterPro" id="IPR002156">
    <property type="entry name" value="RNaseH_domain"/>
</dbReference>
<accession>A0A6P5ECK6</accession>
<dbReference type="Gene3D" id="3.30.420.10">
    <property type="entry name" value="Ribonuclease H-like superfamily/Ribonuclease H"/>
    <property type="match status" value="1"/>
</dbReference>
<dbReference type="PROSITE" id="PS50879">
    <property type="entry name" value="RNASE_H_1"/>
    <property type="match status" value="1"/>
</dbReference>
<evidence type="ECO:0000256" key="2">
    <source>
        <dbReference type="ARBA" id="ARBA00022695"/>
    </source>
</evidence>
<dbReference type="Gene3D" id="1.10.340.70">
    <property type="match status" value="1"/>
</dbReference>
<dbReference type="Gene3D" id="3.30.70.270">
    <property type="match status" value="2"/>
</dbReference>
<dbReference type="SUPFAM" id="SSF56672">
    <property type="entry name" value="DNA/RNA polymerases"/>
    <property type="match status" value="1"/>
</dbReference>
<keyword evidence="5" id="KW-0378">Hydrolase</keyword>
<dbReference type="PANTHER" id="PTHR48475">
    <property type="entry name" value="RIBONUCLEASE H"/>
    <property type="match status" value="1"/>
</dbReference>
<dbReference type="SUPFAM" id="SSF53098">
    <property type="entry name" value="Ribonuclease H-like"/>
    <property type="match status" value="1"/>
</dbReference>
<gene>
    <name evidence="10" type="primary">LOC109704570</name>
</gene>
<dbReference type="Proteomes" id="UP000515123">
    <property type="component" value="Unplaced"/>
</dbReference>
<dbReference type="InterPro" id="IPR043502">
    <property type="entry name" value="DNA/RNA_pol_sf"/>
</dbReference>
<keyword evidence="1" id="KW-0808">Transferase</keyword>
<dbReference type="PROSITE" id="PS50878">
    <property type="entry name" value="RT_POL"/>
    <property type="match status" value="1"/>
</dbReference>
<evidence type="ECO:0000256" key="3">
    <source>
        <dbReference type="ARBA" id="ARBA00022722"/>
    </source>
</evidence>
<evidence type="ECO:0000256" key="5">
    <source>
        <dbReference type="ARBA" id="ARBA00022801"/>
    </source>
</evidence>
<keyword evidence="9" id="KW-1185">Reference proteome</keyword>
<dbReference type="RefSeq" id="XP_020080912.1">
    <property type="nucleotide sequence ID" value="XM_020225323.1"/>
</dbReference>
<dbReference type="Pfam" id="PF13456">
    <property type="entry name" value="RVT_3"/>
    <property type="match status" value="1"/>
</dbReference>
<evidence type="ECO:0000313" key="10">
    <source>
        <dbReference type="RefSeq" id="XP_020080912.1"/>
    </source>
</evidence>
<name>A0A6P5ECK6_ANACO</name>
<feature type="domain" description="Reverse transcriptase" evidence="7">
    <location>
        <begin position="1"/>
        <end position="67"/>
    </location>
</feature>
<dbReference type="Pfam" id="PF17917">
    <property type="entry name" value="RT_RNaseH"/>
    <property type="match status" value="1"/>
</dbReference>
<keyword evidence="6" id="KW-0695">RNA-directed DNA polymerase</keyword>
<evidence type="ECO:0000256" key="6">
    <source>
        <dbReference type="ARBA" id="ARBA00022918"/>
    </source>
</evidence>
<dbReference type="InterPro" id="IPR041373">
    <property type="entry name" value="RT_RNaseH"/>
</dbReference>
<dbReference type="InterPro" id="IPR012337">
    <property type="entry name" value="RNaseH-like_sf"/>
</dbReference>